<accession>A0ABQ6YQA6</accession>
<organism evidence="1 2">
    <name type="scientific">Nocardia caishijiensis</name>
    <dbReference type="NCBI Taxonomy" id="184756"/>
    <lineage>
        <taxon>Bacteria</taxon>
        <taxon>Bacillati</taxon>
        <taxon>Actinomycetota</taxon>
        <taxon>Actinomycetes</taxon>
        <taxon>Mycobacteriales</taxon>
        <taxon>Nocardiaceae</taxon>
        <taxon>Nocardia</taxon>
    </lineage>
</organism>
<dbReference type="Proteomes" id="UP000798951">
    <property type="component" value="Unassembled WGS sequence"/>
</dbReference>
<protein>
    <recommendedName>
        <fullName evidence="3">Transposase/invertase (TIGR01784 family)</fullName>
    </recommendedName>
</protein>
<sequence length="187" mass="20566">MAREHTELSELFGLTPSVRKSLGDLVPRMRYLVDDIAATDLAALRKREMTPAVVVLLYVLSVAPGRTDAGERLLPLVDDISAMFAAPNGHRDLRAVVEYIMTVSETNPSSLNPLLDRLEPQVREAVVTTAEMLEVRGAAKTLLRQLDRKFGTPSEATIARVRAADMGDLERWADQILTAETVEEALA</sequence>
<proteinExistence type="predicted"/>
<evidence type="ECO:0000313" key="1">
    <source>
        <dbReference type="EMBL" id="KAF0847965.1"/>
    </source>
</evidence>
<comment type="caution">
    <text evidence="1">The sequence shown here is derived from an EMBL/GenBank/DDBJ whole genome shotgun (WGS) entry which is preliminary data.</text>
</comment>
<name>A0ABQ6YQA6_9NOCA</name>
<reference evidence="1 2" key="1">
    <citation type="submission" date="2019-07" db="EMBL/GenBank/DDBJ databases">
        <title>Genomic Encyclopedia of Type Strains, Phase IV (KMG-IV): sequencing the most valuable type-strain genomes for metagenomic binning, comparative biology and taxonomic classification.</title>
        <authorList>
            <person name="Goeker M."/>
        </authorList>
    </citation>
    <scope>NUCLEOTIDE SEQUENCE [LARGE SCALE GENOMIC DNA]</scope>
    <source>
        <strain evidence="1 2">DSM 44831</strain>
    </source>
</reference>
<gene>
    <name evidence="1" type="ORF">FNL39_102106</name>
</gene>
<keyword evidence="2" id="KW-1185">Reference proteome</keyword>
<evidence type="ECO:0008006" key="3">
    <source>
        <dbReference type="Google" id="ProtNLM"/>
    </source>
</evidence>
<evidence type="ECO:0000313" key="2">
    <source>
        <dbReference type="Proteomes" id="UP000798951"/>
    </source>
</evidence>
<dbReference type="EMBL" id="VMSD01000002">
    <property type="protein sequence ID" value="KAF0847965.1"/>
    <property type="molecule type" value="Genomic_DNA"/>
</dbReference>